<reference evidence="2" key="2">
    <citation type="submission" date="2021-05" db="EMBL/GenBank/DDBJ databases">
        <authorList>
            <person name="Pain A."/>
        </authorList>
    </citation>
    <scope>NUCLEOTIDE SEQUENCE</scope>
    <source>
        <strain evidence="2">1802A</strain>
    </source>
</reference>
<gene>
    <name evidence="2" type="ORF">X943_003760</name>
</gene>
<name>A0AAD9G7W1_BABDI</name>
<proteinExistence type="predicted"/>
<sequence length="1664" mass="187421">MEHASAAACGLESSRNSPASLSGLRKFQQDVQSTVQDLYAENDFEGLWSFAERHIETLDKLNGRNYAGLAGEVVRKTIHSVPVKIPRVFGILLDRLPSNDDKLDTTYSGCLRMLVFTKSIALYRWDEYSNSSYLDFLLLSYDLYNALHLAAIDSMCHLCEWDMGIYSLMQLEVILYFLRLDLRKVAEEESAKHEFDDCAELPRDMLDSDVFLNRGIFIQQIPDLKNDNAIVEHILTYCMNELQLEKWSRVVLLWLHDSSLYNVLETLASLPLSVRDDIFRRARSSLFSDGAIKPCASPHDMKHEGPVSEDGDAPNTRMLVSKSRRNGRRLNEVIPYMRLFNYLCLTKSNHLQYALEGCLMIAQLSGDINYELHINLHFLVYMVAQIIITGGTSSNWSSLGIDETCICPVFPDVDSRSKLQALDQTYLILEYARSHHRVNRRLRSLFSDAECVWLKYDAWRCIDLKPLPTFTGLCVYEGHRWHTLEHLLMLEVDRSILNEAGAIHSISFAHRASECCMTNQPPQNVRNTAKPMESIPKCRCKCCIHIDHVIIKGRPFEVRLNTSLACDHVPSIRKHNGILWWTRSASNLRRRNLIDHLDLAAEPMVGLFEVKVILGLIAFCFSVDRNYAPLHVKQSLEFLNYKDTLRKKQRAFIRKILPWVPVVNSEETRKILSFQRMIKTTFNSNLPSAYTHSVEENHATAYAHCQSSLLQNLSTVPLDLDTHTVHKPTTTPPSDHDAQAVQDNTAPHHSNLKTRVRGVANKVKNILCAARSLLYKGCTGFRQFYHDRWSRVIGNKALGGEASPSADKCDDECNPPQPSCKIDCDEKGAEPYISEDDAPSRDDSFRHLDRMLFLVDWLAHYIFTASISQGTVRPQRMPVAVSASLGSSHGNPTLVTDHCDPADNCRDASANVNAATTQMVGVDCDLYAQQYAHGSVKNLSDPLGLLNDIVETAILVSLATFFNEYHYNRLLLRLLILQVLCGRWYLSLTIIKQIKGQASGYKTPFRCEDIGSSNDVSCLSRAEEMFLSHLTAKILTELIHEPQCAIVQISSKYEHISATNVANTSTTECSNAYPRSPPAGAMYDEDDLYSSGHLSCREALILGVSYLKLAKLQIDDGSRSISDYECSMLYLDHPKLQSVKLLECGKINAEEEFIYDCSAIPDNSQQVLETDLIKGADYILQSLSIDPHNFKAWVYLAHCGVRGHDFYFAYNCSKRAIECYDACLSAWLTMAVVLSTRSRSCAPISVSRGVWCEYLVNQKEAQSSEDEILLGKLALTSIPVPFDPVFPLGTATEAGLTCHMNRMVGGDMSKCLDVLVSSTRLLSVFPYAAILQLVARLSDTCVYSFPWEGASSVRGSTNVILNTIVMLLKACTDSIGKPKPPSMAALHLDQDPAKAHVIMRNLVSKAVATNTFLSSAPFIRSIIRMFSCDIIDSDPLFSGVDVDSSYFDGRVYVPCAEEVYGWITCLEILSQSGHARAAQVMFPILETYLNAYVLQDHEFEHVGFSLDVQSSYAYSDIYRAGEAKRHFGDRPAIATDLKTEATFLKLYIRCYVTKDEDLDDLLVDIQQANMQCYSRKLRLLECRVLAGLRMYSECAWQFDRLLKKGFTCDPSTDYLFEYQAMKVYSTVLMELGEFDKASATDAFAEQCYLSTPVLRCELCLVDPL</sequence>
<feature type="region of interest" description="Disordered" evidence="1">
    <location>
        <begin position="298"/>
        <end position="317"/>
    </location>
</feature>
<dbReference type="EMBL" id="JAHBMH010000073">
    <property type="protein sequence ID" value="KAK1933461.1"/>
    <property type="molecule type" value="Genomic_DNA"/>
</dbReference>
<dbReference type="Proteomes" id="UP001195914">
    <property type="component" value="Unassembled WGS sequence"/>
</dbReference>
<comment type="caution">
    <text evidence="2">The sequence shown here is derived from an EMBL/GenBank/DDBJ whole genome shotgun (WGS) entry which is preliminary data.</text>
</comment>
<evidence type="ECO:0000313" key="2">
    <source>
        <dbReference type="EMBL" id="KAK1933461.1"/>
    </source>
</evidence>
<reference evidence="2" key="1">
    <citation type="journal article" date="2014" name="Nucleic Acids Res.">
        <title>The evolutionary dynamics of variant antigen genes in Babesia reveal a history of genomic innovation underlying host-parasite interaction.</title>
        <authorList>
            <person name="Jackson A.P."/>
            <person name="Otto T.D."/>
            <person name="Darby A."/>
            <person name="Ramaprasad A."/>
            <person name="Xia D."/>
            <person name="Echaide I.E."/>
            <person name="Farber M."/>
            <person name="Gahlot S."/>
            <person name="Gamble J."/>
            <person name="Gupta D."/>
            <person name="Gupta Y."/>
            <person name="Jackson L."/>
            <person name="Malandrin L."/>
            <person name="Malas T.B."/>
            <person name="Moussa E."/>
            <person name="Nair M."/>
            <person name="Reid A.J."/>
            <person name="Sanders M."/>
            <person name="Sharma J."/>
            <person name="Tracey A."/>
            <person name="Quail M.A."/>
            <person name="Weir W."/>
            <person name="Wastling J.M."/>
            <person name="Hall N."/>
            <person name="Willadsen P."/>
            <person name="Lingelbach K."/>
            <person name="Shiels B."/>
            <person name="Tait A."/>
            <person name="Berriman M."/>
            <person name="Allred D.R."/>
            <person name="Pain A."/>
        </authorList>
    </citation>
    <scope>NUCLEOTIDE SEQUENCE</scope>
    <source>
        <strain evidence="2">1802A</strain>
    </source>
</reference>
<organism evidence="2 3">
    <name type="scientific">Babesia divergens</name>
    <dbReference type="NCBI Taxonomy" id="32595"/>
    <lineage>
        <taxon>Eukaryota</taxon>
        <taxon>Sar</taxon>
        <taxon>Alveolata</taxon>
        <taxon>Apicomplexa</taxon>
        <taxon>Aconoidasida</taxon>
        <taxon>Piroplasmida</taxon>
        <taxon>Babesiidae</taxon>
        <taxon>Babesia</taxon>
    </lineage>
</organism>
<accession>A0AAD9G7W1</accession>
<evidence type="ECO:0000256" key="1">
    <source>
        <dbReference type="SAM" id="MobiDB-lite"/>
    </source>
</evidence>
<protein>
    <submittedName>
        <fullName evidence="2">Uncharacterized protein</fullName>
    </submittedName>
</protein>
<evidence type="ECO:0000313" key="3">
    <source>
        <dbReference type="Proteomes" id="UP001195914"/>
    </source>
</evidence>
<keyword evidence="3" id="KW-1185">Reference proteome</keyword>